<protein>
    <submittedName>
        <fullName evidence="1">Uncharacterized protein</fullName>
    </submittedName>
</protein>
<name>A0A8S5T6T9_9CAUD</name>
<sequence length="74" mass="8356">MTNNARFITKSLYGYLKRKNRALLTATRGSKQKKEGAYTPSTGIRFTTSIPRSTQAWNPVIVHTLANHSIVIMF</sequence>
<evidence type="ECO:0000313" key="1">
    <source>
        <dbReference type="EMBL" id="DAF58723.1"/>
    </source>
</evidence>
<reference evidence="1" key="1">
    <citation type="journal article" date="2021" name="Proc. Natl. Acad. Sci. U.S.A.">
        <title>A Catalog of Tens of Thousands of Viruses from Human Metagenomes Reveals Hidden Associations with Chronic Diseases.</title>
        <authorList>
            <person name="Tisza M.J."/>
            <person name="Buck C.B."/>
        </authorList>
    </citation>
    <scope>NUCLEOTIDE SEQUENCE</scope>
    <source>
        <strain evidence="1">CtxMM9</strain>
    </source>
</reference>
<proteinExistence type="predicted"/>
<organism evidence="1">
    <name type="scientific">Siphoviridae sp. ctxMM9</name>
    <dbReference type="NCBI Taxonomy" id="2827973"/>
    <lineage>
        <taxon>Viruses</taxon>
        <taxon>Duplodnaviria</taxon>
        <taxon>Heunggongvirae</taxon>
        <taxon>Uroviricota</taxon>
        <taxon>Caudoviricetes</taxon>
    </lineage>
</organism>
<dbReference type="EMBL" id="BK032759">
    <property type="protein sequence ID" value="DAF58723.1"/>
    <property type="molecule type" value="Genomic_DNA"/>
</dbReference>
<accession>A0A8S5T6T9</accession>